<dbReference type="Proteomes" id="UP000297729">
    <property type="component" value="Unassembled WGS sequence"/>
</dbReference>
<evidence type="ECO:0000313" key="1">
    <source>
        <dbReference type="EMBL" id="TFW13275.1"/>
    </source>
</evidence>
<dbReference type="Gene3D" id="3.30.2020.40">
    <property type="entry name" value="Uncharacterised protein PF10387, DUF2442"/>
    <property type="match status" value="1"/>
</dbReference>
<dbReference type="InterPro" id="IPR018841">
    <property type="entry name" value="DUF2442"/>
</dbReference>
<accession>A0A4Y9RZV4</accession>
<gene>
    <name evidence="1" type="ORF">E4L98_29160</name>
</gene>
<evidence type="ECO:0000313" key="2">
    <source>
        <dbReference type="Proteomes" id="UP000297729"/>
    </source>
</evidence>
<organism evidence="1 2">
    <name type="scientific">Duganella callida</name>
    <dbReference type="NCBI Taxonomy" id="2561932"/>
    <lineage>
        <taxon>Bacteria</taxon>
        <taxon>Pseudomonadati</taxon>
        <taxon>Pseudomonadota</taxon>
        <taxon>Betaproteobacteria</taxon>
        <taxon>Burkholderiales</taxon>
        <taxon>Oxalobacteraceae</taxon>
        <taxon>Telluria group</taxon>
        <taxon>Duganella</taxon>
    </lineage>
</organism>
<dbReference type="OrthoDB" id="8563470at2"/>
<protein>
    <submittedName>
        <fullName evidence="1">DUF2442 domain-containing protein</fullName>
    </submittedName>
</protein>
<name>A0A4Y9RZV4_9BURK</name>
<dbReference type="Pfam" id="PF10387">
    <property type="entry name" value="DUF2442"/>
    <property type="match status" value="1"/>
</dbReference>
<dbReference type="EMBL" id="SPVG01000276">
    <property type="protein sequence ID" value="TFW13275.1"/>
    <property type="molecule type" value="Genomic_DNA"/>
</dbReference>
<comment type="caution">
    <text evidence="1">The sequence shown here is derived from an EMBL/GenBank/DDBJ whole genome shotgun (WGS) entry which is preliminary data.</text>
</comment>
<sequence>MDLTDTEFDAANRRGAEMRARFPAALAVRYDRTAECLVISLSSGQQITVAPQELRGLESARPEQLGDAQISPSGLGIHFPQLDADIYLPDLLSTANRSRPA</sequence>
<dbReference type="AlphaFoldDB" id="A0A4Y9RZV4"/>
<keyword evidence="2" id="KW-1185">Reference proteome</keyword>
<dbReference type="RefSeq" id="WP_135205046.1">
    <property type="nucleotide sequence ID" value="NZ_SPVG01000276.1"/>
</dbReference>
<proteinExistence type="predicted"/>
<reference evidence="1 2" key="1">
    <citation type="submission" date="2019-03" db="EMBL/GenBank/DDBJ databases">
        <title>Draft Genome Sequence of Duganella callidus sp. nov., a Novel Duganella Species Isolated from Cultivated Soil.</title>
        <authorList>
            <person name="Raths R."/>
            <person name="Peta V."/>
            <person name="Bucking H."/>
        </authorList>
    </citation>
    <scope>NUCLEOTIDE SEQUENCE [LARGE SCALE GENOMIC DNA]</scope>
    <source>
        <strain evidence="1 2">DN04</strain>
    </source>
</reference>